<dbReference type="Gene3D" id="3.30.190.20">
    <property type="match status" value="1"/>
</dbReference>
<evidence type="ECO:0000313" key="4">
    <source>
        <dbReference type="EMBL" id="KAG7158384.1"/>
    </source>
</evidence>
<keyword evidence="2 4" id="KW-0689">Ribosomal protein</keyword>
<dbReference type="SUPFAM" id="SSF56808">
    <property type="entry name" value="Ribosomal protein L1"/>
    <property type="match status" value="1"/>
</dbReference>
<organism evidence="4 5">
    <name type="scientific">Homarus americanus</name>
    <name type="common">American lobster</name>
    <dbReference type="NCBI Taxonomy" id="6706"/>
    <lineage>
        <taxon>Eukaryota</taxon>
        <taxon>Metazoa</taxon>
        <taxon>Ecdysozoa</taxon>
        <taxon>Arthropoda</taxon>
        <taxon>Crustacea</taxon>
        <taxon>Multicrustacea</taxon>
        <taxon>Malacostraca</taxon>
        <taxon>Eumalacostraca</taxon>
        <taxon>Eucarida</taxon>
        <taxon>Decapoda</taxon>
        <taxon>Pleocyemata</taxon>
        <taxon>Astacidea</taxon>
        <taxon>Nephropoidea</taxon>
        <taxon>Nephropidae</taxon>
        <taxon>Homarus</taxon>
    </lineage>
</organism>
<dbReference type="InterPro" id="IPR028364">
    <property type="entry name" value="Ribosomal_uL1/biogenesis"/>
</dbReference>
<evidence type="ECO:0000313" key="5">
    <source>
        <dbReference type="Proteomes" id="UP000747542"/>
    </source>
</evidence>
<sequence length="229" mass="25981">MHRETHHDSQFGLPDALVKAYVELDMSADKKNRFVDNFSNVAGLPHNFNTEQNRTILAISRDEDVLEQAREMGVTHAAGIEIIKQVQNGEVNLPEYQHFIAETELLSDLVAIRGLMKRRFPSVKNGTAGSNILPIIERFIKGVDYRTVINKHHLDFATIEAPFGRLNMLDDQLEENLASLLNDIENQSPQKKSNKLVYICCLPSTEQFKIDHTAYIIEKTRNVKARAVA</sequence>
<dbReference type="InterPro" id="IPR016095">
    <property type="entry name" value="Ribosomal_uL1_3-a/b-sand"/>
</dbReference>
<dbReference type="InterPro" id="IPR023674">
    <property type="entry name" value="Ribosomal_uL1-like"/>
</dbReference>
<dbReference type="AlphaFoldDB" id="A0A8J5JNH9"/>
<dbReference type="PANTHER" id="PTHR36427:SF3">
    <property type="entry name" value="LARGE RIBOSOMAL SUBUNIT PROTEIN UL1M"/>
    <property type="match status" value="1"/>
</dbReference>
<keyword evidence="3" id="KW-0687">Ribonucleoprotein</keyword>
<name>A0A8J5JNH9_HOMAM</name>
<dbReference type="PANTHER" id="PTHR36427">
    <property type="entry name" value="54S RIBOSOMAL PROTEIN L1, MITOCHONDRIAL"/>
    <property type="match status" value="1"/>
</dbReference>
<dbReference type="GO" id="GO:0005840">
    <property type="term" value="C:ribosome"/>
    <property type="evidence" value="ECO:0007669"/>
    <property type="project" value="UniProtKB-KW"/>
</dbReference>
<dbReference type="Pfam" id="PF00687">
    <property type="entry name" value="Ribosomal_L1"/>
    <property type="match status" value="1"/>
</dbReference>
<keyword evidence="5" id="KW-1185">Reference proteome</keyword>
<evidence type="ECO:0000256" key="3">
    <source>
        <dbReference type="ARBA" id="ARBA00023274"/>
    </source>
</evidence>
<protein>
    <submittedName>
        <fullName evidence="4">39S ribosomal protein L1-like</fullName>
    </submittedName>
</protein>
<evidence type="ECO:0000256" key="1">
    <source>
        <dbReference type="ARBA" id="ARBA00010531"/>
    </source>
</evidence>
<proteinExistence type="inferred from homology"/>
<comment type="caution">
    <text evidence="4">The sequence shown here is derived from an EMBL/GenBank/DDBJ whole genome shotgun (WGS) entry which is preliminary data.</text>
</comment>
<dbReference type="Gene3D" id="3.40.50.790">
    <property type="match status" value="1"/>
</dbReference>
<comment type="similarity">
    <text evidence="1">Belongs to the universal ribosomal protein uL1 family.</text>
</comment>
<gene>
    <name evidence="4" type="primary">MRPL1-L</name>
    <name evidence="4" type="ORF">Hamer_G021837</name>
</gene>
<dbReference type="GO" id="GO:1990904">
    <property type="term" value="C:ribonucleoprotein complex"/>
    <property type="evidence" value="ECO:0007669"/>
    <property type="project" value="UniProtKB-KW"/>
</dbReference>
<evidence type="ECO:0000256" key="2">
    <source>
        <dbReference type="ARBA" id="ARBA00022980"/>
    </source>
</evidence>
<dbReference type="EMBL" id="JAHLQT010035368">
    <property type="protein sequence ID" value="KAG7158384.1"/>
    <property type="molecule type" value="Genomic_DNA"/>
</dbReference>
<accession>A0A8J5JNH9</accession>
<reference evidence="4" key="1">
    <citation type="journal article" date="2021" name="Sci. Adv.">
        <title>The American lobster genome reveals insights on longevity, neural, and immune adaptations.</title>
        <authorList>
            <person name="Polinski J.M."/>
            <person name="Zimin A.V."/>
            <person name="Clark K.F."/>
            <person name="Kohn A.B."/>
            <person name="Sadowski N."/>
            <person name="Timp W."/>
            <person name="Ptitsyn A."/>
            <person name="Khanna P."/>
            <person name="Romanova D.Y."/>
            <person name="Williams P."/>
            <person name="Greenwood S.J."/>
            <person name="Moroz L.L."/>
            <person name="Walt D.R."/>
            <person name="Bodnar A.G."/>
        </authorList>
    </citation>
    <scope>NUCLEOTIDE SEQUENCE</scope>
    <source>
        <strain evidence="4">GMGI-L3</strain>
    </source>
</reference>
<dbReference type="Proteomes" id="UP000747542">
    <property type="component" value="Unassembled WGS sequence"/>
</dbReference>